<evidence type="ECO:0000313" key="1">
    <source>
        <dbReference type="EMBL" id="KAK4011579.1"/>
    </source>
</evidence>
<organism evidence="1 2">
    <name type="scientific">Daphnia magna</name>
    <dbReference type="NCBI Taxonomy" id="35525"/>
    <lineage>
        <taxon>Eukaryota</taxon>
        <taxon>Metazoa</taxon>
        <taxon>Ecdysozoa</taxon>
        <taxon>Arthropoda</taxon>
        <taxon>Crustacea</taxon>
        <taxon>Branchiopoda</taxon>
        <taxon>Diplostraca</taxon>
        <taxon>Cladocera</taxon>
        <taxon>Anomopoda</taxon>
        <taxon>Daphniidae</taxon>
        <taxon>Daphnia</taxon>
    </lineage>
</organism>
<dbReference type="EMBL" id="JAOYFB010000003">
    <property type="protein sequence ID" value="KAK4011579.1"/>
    <property type="molecule type" value="Genomic_DNA"/>
</dbReference>
<proteinExistence type="predicted"/>
<comment type="caution">
    <text evidence="1">The sequence shown here is derived from an EMBL/GenBank/DDBJ whole genome shotgun (WGS) entry which is preliminary data.</text>
</comment>
<sequence>MSLSRHCYIATFQLPGMSIPSGSFCLGRNFLLCFILFSWIENHISTSKHLPTVSLYGIGNKGIRGSHLPFWSNMFISTTGHMATPKSQWKESIVNEAWRIKNCLIGTRYVYSNKLAIYTLKVQKVPKHVNGARVIIYWQNIGNEDCSCCTCCIITYSKVSVTSWSHEEFLTLLQLIAWFIQSYDCTVVDLT</sequence>
<accession>A0ABQ9ZF72</accession>
<dbReference type="Proteomes" id="UP001234178">
    <property type="component" value="Unassembled WGS sequence"/>
</dbReference>
<reference evidence="1 2" key="1">
    <citation type="journal article" date="2023" name="Nucleic Acids Res.">
        <title>The hologenome of Daphnia magna reveals possible DNA methylation and microbiome-mediated evolution of the host genome.</title>
        <authorList>
            <person name="Chaturvedi A."/>
            <person name="Li X."/>
            <person name="Dhandapani V."/>
            <person name="Marshall H."/>
            <person name="Kissane S."/>
            <person name="Cuenca-Cambronero M."/>
            <person name="Asole G."/>
            <person name="Calvet F."/>
            <person name="Ruiz-Romero M."/>
            <person name="Marangio P."/>
            <person name="Guigo R."/>
            <person name="Rago D."/>
            <person name="Mirbahai L."/>
            <person name="Eastwood N."/>
            <person name="Colbourne J.K."/>
            <person name="Zhou J."/>
            <person name="Mallon E."/>
            <person name="Orsini L."/>
        </authorList>
    </citation>
    <scope>NUCLEOTIDE SEQUENCE [LARGE SCALE GENOMIC DNA]</scope>
    <source>
        <strain evidence="1">LRV0_1</strain>
    </source>
</reference>
<protein>
    <submittedName>
        <fullName evidence="1">Uncharacterized protein</fullName>
    </submittedName>
</protein>
<name>A0ABQ9ZF72_9CRUS</name>
<gene>
    <name evidence="1" type="ORF">OUZ56_020697</name>
</gene>
<evidence type="ECO:0000313" key="2">
    <source>
        <dbReference type="Proteomes" id="UP001234178"/>
    </source>
</evidence>
<keyword evidence="2" id="KW-1185">Reference proteome</keyword>